<proteinExistence type="predicted"/>
<evidence type="ECO:0000259" key="1">
    <source>
        <dbReference type="PROSITE" id="PS50995"/>
    </source>
</evidence>
<dbReference type="Gene3D" id="1.10.10.10">
    <property type="entry name" value="Winged helix-like DNA-binding domain superfamily/Winged helix DNA-binding domain"/>
    <property type="match status" value="1"/>
</dbReference>
<feature type="domain" description="HTH marR-type" evidence="1">
    <location>
        <begin position="30"/>
        <end position="169"/>
    </location>
</feature>
<organism evidence="2 3">
    <name type="scientific">Streptomyces achromogenes</name>
    <dbReference type="NCBI Taxonomy" id="67255"/>
    <lineage>
        <taxon>Bacteria</taxon>
        <taxon>Bacillati</taxon>
        <taxon>Actinomycetota</taxon>
        <taxon>Actinomycetes</taxon>
        <taxon>Kitasatosporales</taxon>
        <taxon>Streptomycetaceae</taxon>
        <taxon>Streptomyces</taxon>
    </lineage>
</organism>
<dbReference type="GO" id="GO:0003677">
    <property type="term" value="F:DNA binding"/>
    <property type="evidence" value="ECO:0007669"/>
    <property type="project" value="UniProtKB-KW"/>
</dbReference>
<dbReference type="InterPro" id="IPR039422">
    <property type="entry name" value="MarR/SlyA-like"/>
</dbReference>
<dbReference type="SMART" id="SM00347">
    <property type="entry name" value="HTH_MARR"/>
    <property type="match status" value="1"/>
</dbReference>
<dbReference type="PANTHER" id="PTHR33164">
    <property type="entry name" value="TRANSCRIPTIONAL REGULATOR, MARR FAMILY"/>
    <property type="match status" value="1"/>
</dbReference>
<keyword evidence="3" id="KW-1185">Reference proteome</keyword>
<dbReference type="InterPro" id="IPR036388">
    <property type="entry name" value="WH-like_DNA-bd_sf"/>
</dbReference>
<comment type="caution">
    <text evidence="2">The sequence shown here is derived from an EMBL/GenBank/DDBJ whole genome shotgun (WGS) entry which is preliminary data.</text>
</comment>
<dbReference type="SUPFAM" id="SSF46785">
    <property type="entry name" value="Winged helix' DNA-binding domain"/>
    <property type="match status" value="1"/>
</dbReference>
<keyword evidence="2" id="KW-0238">DNA-binding</keyword>
<dbReference type="Proteomes" id="UP001243364">
    <property type="component" value="Unassembled WGS sequence"/>
</dbReference>
<dbReference type="InterPro" id="IPR000835">
    <property type="entry name" value="HTH_MarR-typ"/>
</dbReference>
<evidence type="ECO:0000313" key="3">
    <source>
        <dbReference type="Proteomes" id="UP001243364"/>
    </source>
</evidence>
<dbReference type="PRINTS" id="PR00598">
    <property type="entry name" value="HTHMARR"/>
</dbReference>
<reference evidence="2 3" key="1">
    <citation type="submission" date="2023-07" db="EMBL/GenBank/DDBJ databases">
        <title>Comparative genomics of wheat-associated soil bacteria to identify genetic determinants of phenazine resistance.</title>
        <authorList>
            <person name="Mouncey N."/>
        </authorList>
    </citation>
    <scope>NUCLEOTIDE SEQUENCE [LARGE SCALE GENOMIC DNA]</scope>
    <source>
        <strain evidence="2 3">W4I19-2</strain>
    </source>
</reference>
<name>A0ABU0PU64_STRAH</name>
<dbReference type="EMBL" id="JAUSYA010000001">
    <property type="protein sequence ID" value="MDQ0681476.1"/>
    <property type="molecule type" value="Genomic_DNA"/>
</dbReference>
<accession>A0ABU0PU64</accession>
<gene>
    <name evidence="2" type="ORF">QFZ56_000439</name>
</gene>
<evidence type="ECO:0000313" key="2">
    <source>
        <dbReference type="EMBL" id="MDQ0681476.1"/>
    </source>
</evidence>
<protein>
    <submittedName>
        <fullName evidence="2">DNA-binding MarR family transcriptional regulator</fullName>
    </submittedName>
</protein>
<dbReference type="PANTHER" id="PTHR33164:SF43">
    <property type="entry name" value="HTH-TYPE TRANSCRIPTIONAL REPRESSOR YETL"/>
    <property type="match status" value="1"/>
</dbReference>
<sequence>MIGTVEQGDERGCGTVSEHQAITTAKEAADHELILAFGRLQGAANRLEYILGRALEVECGISHLMFEVLLILGRAGTPGLSMRAVAQEQVLTTGGATRLVDRMEAAGLVARVESPADRRGKLVSLTALGEETAVRAARVHAENIRRHFVEPLPADHRAQFAEDLRILSHAARDTLPRLP</sequence>
<dbReference type="Pfam" id="PF12802">
    <property type="entry name" value="MarR_2"/>
    <property type="match status" value="1"/>
</dbReference>
<dbReference type="PROSITE" id="PS50995">
    <property type="entry name" value="HTH_MARR_2"/>
    <property type="match status" value="1"/>
</dbReference>
<dbReference type="InterPro" id="IPR036390">
    <property type="entry name" value="WH_DNA-bd_sf"/>
</dbReference>